<keyword evidence="2" id="KW-0732">Signal</keyword>
<dbReference type="SMART" id="SM00209">
    <property type="entry name" value="TSP1"/>
    <property type="match status" value="1"/>
</dbReference>
<name>A0ABM3FIR7_NEOLC</name>
<feature type="chain" id="PRO_5046452295" evidence="2">
    <location>
        <begin position="27"/>
        <end position="266"/>
    </location>
</feature>
<proteinExistence type="predicted"/>
<dbReference type="SUPFAM" id="SSF82895">
    <property type="entry name" value="TSP-1 type 1 repeat"/>
    <property type="match status" value="1"/>
</dbReference>
<dbReference type="InterPro" id="IPR036383">
    <property type="entry name" value="TSP1_rpt_sf"/>
</dbReference>
<evidence type="ECO:0000313" key="3">
    <source>
        <dbReference type="Proteomes" id="UP000829291"/>
    </source>
</evidence>
<accession>A0ABM3FIR7</accession>
<protein>
    <submittedName>
        <fullName evidence="4">Uncharacterized protein LOC124293039</fullName>
    </submittedName>
</protein>
<feature type="region of interest" description="Disordered" evidence="1">
    <location>
        <begin position="50"/>
        <end position="74"/>
    </location>
</feature>
<feature type="compositionally biased region" description="Basic and acidic residues" evidence="1">
    <location>
        <begin position="180"/>
        <end position="197"/>
    </location>
</feature>
<feature type="signal peptide" evidence="2">
    <location>
        <begin position="1"/>
        <end position="26"/>
    </location>
</feature>
<dbReference type="Proteomes" id="UP000829291">
    <property type="component" value="Chromosome 2"/>
</dbReference>
<evidence type="ECO:0000256" key="2">
    <source>
        <dbReference type="SAM" id="SignalP"/>
    </source>
</evidence>
<dbReference type="Pfam" id="PF00090">
    <property type="entry name" value="TSP_1"/>
    <property type="match status" value="1"/>
</dbReference>
<evidence type="ECO:0000313" key="4">
    <source>
        <dbReference type="RefSeq" id="XP_046587903.1"/>
    </source>
</evidence>
<dbReference type="GeneID" id="124293039"/>
<reference evidence="4" key="1">
    <citation type="submission" date="2025-08" db="UniProtKB">
        <authorList>
            <consortium name="RefSeq"/>
        </authorList>
    </citation>
    <scope>IDENTIFICATION</scope>
    <source>
        <tissue evidence="4">Thorax and Abdomen</tissue>
    </source>
</reference>
<dbReference type="RefSeq" id="XP_046587903.1">
    <property type="nucleotide sequence ID" value="XM_046731947.1"/>
</dbReference>
<dbReference type="PROSITE" id="PS50092">
    <property type="entry name" value="TSP1"/>
    <property type="match status" value="1"/>
</dbReference>
<dbReference type="InterPro" id="IPR000884">
    <property type="entry name" value="TSP1_rpt"/>
</dbReference>
<dbReference type="Gene3D" id="2.20.100.10">
    <property type="entry name" value="Thrombospondin type-1 (TSP1) repeat"/>
    <property type="match status" value="1"/>
</dbReference>
<feature type="region of interest" description="Disordered" evidence="1">
    <location>
        <begin position="166"/>
        <end position="201"/>
    </location>
</feature>
<sequence length="266" mass="30561">MKHQSFILHEALLMIQLAVPPELGVSRPPPVRDGKIIVEGSETQVISSTKLPRGISTESGGTRESYNRQTGTSQTGEKIAQAMLTDTHGVNGRQISTWQHHQRGTRSLFRIIPQHHVRKKRRTPLHLRRNLAERNFINTGSVSHERQTACERCTTTETALYHRTRVKKRNNDSPPLNNDRFARRNDPEYEEDTHVDKEETENDMSDWDEWTEWSECSTSCGCGRQVRWRHCIGKECMAGLKKAQIRTCHLRDCNSKSLLTWLGIKA</sequence>
<evidence type="ECO:0000256" key="1">
    <source>
        <dbReference type="SAM" id="MobiDB-lite"/>
    </source>
</evidence>
<organism evidence="3 4">
    <name type="scientific">Neodiprion lecontei</name>
    <name type="common">Redheaded pine sawfly</name>
    <dbReference type="NCBI Taxonomy" id="441921"/>
    <lineage>
        <taxon>Eukaryota</taxon>
        <taxon>Metazoa</taxon>
        <taxon>Ecdysozoa</taxon>
        <taxon>Arthropoda</taxon>
        <taxon>Hexapoda</taxon>
        <taxon>Insecta</taxon>
        <taxon>Pterygota</taxon>
        <taxon>Neoptera</taxon>
        <taxon>Endopterygota</taxon>
        <taxon>Hymenoptera</taxon>
        <taxon>Tenthredinoidea</taxon>
        <taxon>Diprionidae</taxon>
        <taxon>Diprioninae</taxon>
        <taxon>Neodiprion</taxon>
    </lineage>
</organism>
<gene>
    <name evidence="4" type="primary">LOC124293039</name>
</gene>
<keyword evidence="3" id="KW-1185">Reference proteome</keyword>